<evidence type="ECO:0000313" key="2">
    <source>
        <dbReference type="EMBL" id="RDL37731.1"/>
    </source>
</evidence>
<dbReference type="OrthoDB" id="3565456at2759"/>
<feature type="region of interest" description="Disordered" evidence="1">
    <location>
        <begin position="538"/>
        <end position="561"/>
    </location>
</feature>
<feature type="compositionally biased region" description="Acidic residues" evidence="1">
    <location>
        <begin position="490"/>
        <end position="518"/>
    </location>
</feature>
<accession>A0A370TQC6</accession>
<evidence type="ECO:0000256" key="1">
    <source>
        <dbReference type="SAM" id="MobiDB-lite"/>
    </source>
</evidence>
<feature type="compositionally biased region" description="Low complexity" evidence="1">
    <location>
        <begin position="540"/>
        <end position="558"/>
    </location>
</feature>
<dbReference type="GeneID" id="43598013"/>
<feature type="region of interest" description="Disordered" evidence="1">
    <location>
        <begin position="476"/>
        <end position="518"/>
    </location>
</feature>
<name>A0A370TQC6_9HELO</name>
<protein>
    <submittedName>
        <fullName evidence="2">Uncharacterized protein</fullName>
    </submittedName>
</protein>
<dbReference type="AlphaFoldDB" id="A0A370TQC6"/>
<comment type="caution">
    <text evidence="2">The sequence shown here is derived from an EMBL/GenBank/DDBJ whole genome shotgun (WGS) entry which is preliminary data.</text>
</comment>
<feature type="region of interest" description="Disordered" evidence="1">
    <location>
        <begin position="1"/>
        <end position="22"/>
    </location>
</feature>
<dbReference type="Proteomes" id="UP000254866">
    <property type="component" value="Unassembled WGS sequence"/>
</dbReference>
<organism evidence="2 3">
    <name type="scientific">Venustampulla echinocandica</name>
    <dbReference type="NCBI Taxonomy" id="2656787"/>
    <lineage>
        <taxon>Eukaryota</taxon>
        <taxon>Fungi</taxon>
        <taxon>Dikarya</taxon>
        <taxon>Ascomycota</taxon>
        <taxon>Pezizomycotina</taxon>
        <taxon>Leotiomycetes</taxon>
        <taxon>Helotiales</taxon>
        <taxon>Pleuroascaceae</taxon>
        <taxon>Venustampulla</taxon>
    </lineage>
</organism>
<gene>
    <name evidence="2" type="ORF">BP5553_05164</name>
</gene>
<sequence>MVALRGRESNKPTPMGGACELSEGETRPLFQDSANQNSHRIVTPSTNSVVFCLFWESRLGVWTEKLTKDILPGTDLLFLLGFTFLHLSHHTDINTAISKPRSKQDHELISRSRVDIDITAIMEQQNSQEPRNEGPHDPSVLLDANFSFNGLPVHSFNPINAGLLRHLPSPLWFDRPPIRYTSGDPSTLSYQDIVAGRPYARRHPPKEQEPSMDQIAMDENKASVLQRLAVLEAEASGKAPSSSSSAPSLQKEWKAMMKKKGKGRTQKPCFGAGRCSNALCDHAVVVPFAPAPEEQKMKEKLLSVMREKSAKDGYAISEEYGRAFLERCGGKIVLALEAVKADINSREAALINTGRINWEKEQVMAAARPKGPAENGRTDTRDERLSFLEHDDFHLNEMVEEGWRSMYGRLIKKRYPAKKQAVKAFKANRKAAMMRAQRAEYYTDVRKEDITQEELNCLMEKWDEDNHNVEYINAFADESRTVGEPRVPNDDDDDDEEYNAEQPAEEGEENYLNPEEEEDIDPLQVEEEHAADDEITVFGEENVPPEVEQTPEEVNTNEAPEEAIRQVQDYLLMLDSPSRQFLGRVVDLQISIGGGSLEDIVHIPEDAILQFIAATDILDRTTSAYILGMCGNNFDRAMAFYPALHRELILHLYRQGVVIIQHNNLHQELSRFVEMFWLCMTSVMGRR</sequence>
<dbReference type="EMBL" id="NPIC01000003">
    <property type="protein sequence ID" value="RDL37731.1"/>
    <property type="molecule type" value="Genomic_DNA"/>
</dbReference>
<evidence type="ECO:0000313" key="3">
    <source>
        <dbReference type="Proteomes" id="UP000254866"/>
    </source>
</evidence>
<keyword evidence="3" id="KW-1185">Reference proteome</keyword>
<dbReference type="RefSeq" id="XP_031870387.1">
    <property type="nucleotide sequence ID" value="XM_032013787.1"/>
</dbReference>
<reference evidence="2 3" key="1">
    <citation type="journal article" date="2018" name="IMA Fungus">
        <title>IMA Genome-F 9: Draft genome sequence of Annulohypoxylon stygium, Aspergillus mulundensis, Berkeleyomyces basicola (syn. Thielaviopsis basicola), Ceratocystis smalleyi, two Cercospora beticola strains, Coleophoma cylindrospora, Fusarium fracticaudum, Phialophora cf. hyalina, and Morchella septimelata.</title>
        <authorList>
            <person name="Wingfield B.D."/>
            <person name="Bills G.F."/>
            <person name="Dong Y."/>
            <person name="Huang W."/>
            <person name="Nel W.J."/>
            <person name="Swalarsk-Parry B.S."/>
            <person name="Vaghefi N."/>
            <person name="Wilken P.M."/>
            <person name="An Z."/>
            <person name="de Beer Z.W."/>
            <person name="De Vos L."/>
            <person name="Chen L."/>
            <person name="Duong T.A."/>
            <person name="Gao Y."/>
            <person name="Hammerbacher A."/>
            <person name="Kikkert J.R."/>
            <person name="Li Y."/>
            <person name="Li H."/>
            <person name="Li K."/>
            <person name="Li Q."/>
            <person name="Liu X."/>
            <person name="Ma X."/>
            <person name="Naidoo K."/>
            <person name="Pethybridge S.J."/>
            <person name="Sun J."/>
            <person name="Steenkamp E.T."/>
            <person name="van der Nest M.A."/>
            <person name="van Wyk S."/>
            <person name="Wingfield M.J."/>
            <person name="Xiong C."/>
            <person name="Yue Q."/>
            <person name="Zhang X."/>
        </authorList>
    </citation>
    <scope>NUCLEOTIDE SEQUENCE [LARGE SCALE GENOMIC DNA]</scope>
    <source>
        <strain evidence="2 3">BP 5553</strain>
    </source>
</reference>
<feature type="compositionally biased region" description="Basic and acidic residues" evidence="1">
    <location>
        <begin position="477"/>
        <end position="489"/>
    </location>
</feature>
<proteinExistence type="predicted"/>
<feature type="compositionally biased region" description="Basic and acidic residues" evidence="1">
    <location>
        <begin position="1"/>
        <end position="10"/>
    </location>
</feature>